<dbReference type="AlphaFoldDB" id="A0A2N1MXI2"/>
<evidence type="ECO:0000313" key="2">
    <source>
        <dbReference type="Proteomes" id="UP000233469"/>
    </source>
</evidence>
<organism evidence="1 2">
    <name type="scientific">Rhizophagus irregularis</name>
    <dbReference type="NCBI Taxonomy" id="588596"/>
    <lineage>
        <taxon>Eukaryota</taxon>
        <taxon>Fungi</taxon>
        <taxon>Fungi incertae sedis</taxon>
        <taxon>Mucoromycota</taxon>
        <taxon>Glomeromycotina</taxon>
        <taxon>Glomeromycetes</taxon>
        <taxon>Glomerales</taxon>
        <taxon>Glomeraceae</taxon>
        <taxon>Rhizophagus</taxon>
    </lineage>
</organism>
<proteinExistence type="predicted"/>
<dbReference type="EMBL" id="LLXL01001113">
    <property type="protein sequence ID" value="PKK66290.1"/>
    <property type="molecule type" value="Genomic_DNA"/>
</dbReference>
<sequence>MSKSHITPEKLVATGSIVPKLHYGPYLRDWWIFSKETAQDKHYPIPLRLGLKVMIQLNNNPFIIRIVHISSNAVWNKTGVLMSILGDTLFVINHSITLDKIN</sequence>
<protein>
    <submittedName>
        <fullName evidence="1">Uncharacterized protein</fullName>
    </submittedName>
</protein>
<gene>
    <name evidence="1" type="ORF">RhiirC2_784977</name>
</gene>
<name>A0A2N1MXI2_9GLOM</name>
<comment type="caution">
    <text evidence="1">The sequence shown here is derived from an EMBL/GenBank/DDBJ whole genome shotgun (WGS) entry which is preliminary data.</text>
</comment>
<reference evidence="1 2" key="1">
    <citation type="submission" date="2016-04" db="EMBL/GenBank/DDBJ databases">
        <title>Genome analyses suggest a sexual origin of heterokaryosis in a supposedly ancient asexual fungus.</title>
        <authorList>
            <person name="Ropars J."/>
            <person name="Sedzielewska K."/>
            <person name="Noel J."/>
            <person name="Charron P."/>
            <person name="Farinelli L."/>
            <person name="Marton T."/>
            <person name="Kruger M."/>
            <person name="Pelin A."/>
            <person name="Brachmann A."/>
            <person name="Corradi N."/>
        </authorList>
    </citation>
    <scope>NUCLEOTIDE SEQUENCE [LARGE SCALE GENOMIC DNA]</scope>
    <source>
        <strain evidence="1 2">C2</strain>
    </source>
</reference>
<reference evidence="1 2" key="2">
    <citation type="submission" date="2017-10" db="EMBL/GenBank/DDBJ databases">
        <title>Extensive intraspecific genome diversity in a model arbuscular mycorrhizal fungus.</title>
        <authorList>
            <person name="Chen E.C.H."/>
            <person name="Morin E."/>
            <person name="Baudet D."/>
            <person name="Noel J."/>
            <person name="Ndikumana S."/>
            <person name="Charron P."/>
            <person name="St-Onge C."/>
            <person name="Giorgi J."/>
            <person name="Grigoriev I.V."/>
            <person name="Roux C."/>
            <person name="Martin F.M."/>
            <person name="Corradi N."/>
        </authorList>
    </citation>
    <scope>NUCLEOTIDE SEQUENCE [LARGE SCALE GENOMIC DNA]</scope>
    <source>
        <strain evidence="1 2">C2</strain>
    </source>
</reference>
<evidence type="ECO:0000313" key="1">
    <source>
        <dbReference type="EMBL" id="PKK66290.1"/>
    </source>
</evidence>
<accession>A0A2N1MXI2</accession>
<dbReference type="Proteomes" id="UP000233469">
    <property type="component" value="Unassembled WGS sequence"/>
</dbReference>